<gene>
    <name evidence="1" type="ORF">AMST5_04234</name>
</gene>
<evidence type="ECO:0000313" key="1">
    <source>
        <dbReference type="EMBL" id="CAJ0892603.1"/>
    </source>
</evidence>
<proteinExistence type="predicted"/>
<organism evidence="1">
    <name type="scientific">freshwater sediment metagenome</name>
    <dbReference type="NCBI Taxonomy" id="556182"/>
    <lineage>
        <taxon>unclassified sequences</taxon>
        <taxon>metagenomes</taxon>
        <taxon>ecological metagenomes</taxon>
    </lineage>
</organism>
<protein>
    <submittedName>
        <fullName evidence="1">Uncharacterized protein</fullName>
    </submittedName>
</protein>
<name>A0AA48RFF7_9ZZZZ</name>
<accession>A0AA48RFF7</accession>
<sequence length="68" mass="7626">MTDQPQGRYRIQIEKGQPNMALLEIGGIGLEVTEQEYQDGGYAPDFGELPWKVGYRPSGETTSNEHEI</sequence>
<reference evidence="1" key="1">
    <citation type="submission" date="2023-07" db="EMBL/GenBank/DDBJ databases">
        <authorList>
            <person name="Pelsma A.J. K."/>
        </authorList>
    </citation>
    <scope>NUCLEOTIDE SEQUENCE</scope>
</reference>
<dbReference type="EMBL" id="OY288114">
    <property type="protein sequence ID" value="CAJ0892603.1"/>
    <property type="molecule type" value="Genomic_DNA"/>
</dbReference>
<dbReference type="AlphaFoldDB" id="A0AA48RFF7"/>